<dbReference type="Proteomes" id="UP000677280">
    <property type="component" value="Genome"/>
</dbReference>
<proteinExistence type="predicted"/>
<evidence type="ECO:0000313" key="1">
    <source>
        <dbReference type="EMBL" id="QGM12352.1"/>
    </source>
</evidence>
<dbReference type="RefSeq" id="YP_010088062.1">
    <property type="nucleotide sequence ID" value="NC_055639.1"/>
</dbReference>
<dbReference type="EMBL" id="MN510771">
    <property type="protein sequence ID" value="QGM12352.1"/>
    <property type="molecule type" value="Viral_cRNA"/>
</dbReference>
<accession>A0A6G5X0A1</accession>
<reference evidence="1" key="1">
    <citation type="journal article" date="2021" name="Emerg. Infect. Dis.">
        <title>Novel Filoviruses, Hantavirus, and Rhabdovirus in Freshwater Fish, Switzerland, 2017.</title>
        <authorList>
            <person name="Hierweger M.M."/>
            <person name="Koch M.C."/>
            <person name="Rupp M."/>
            <person name="Maes P."/>
            <person name="Di Paola N."/>
            <person name="Bruggmann R."/>
            <person name="Kuhn J.H."/>
            <person name="Schmidt-Posthaus H."/>
            <person name="Seuberlich T."/>
        </authorList>
    </citation>
    <scope>NUCLEOTIDE SEQUENCE</scope>
    <source>
        <strain evidence="1">BEPV CH17</strain>
    </source>
</reference>
<dbReference type="KEGG" id="vg:65348792"/>
<evidence type="ECO:0000313" key="2">
    <source>
        <dbReference type="Proteomes" id="UP000677280"/>
    </source>
</evidence>
<protein>
    <submittedName>
        <fullName evidence="1">Uncharacterized protein</fullName>
    </submittedName>
</protein>
<name>A0A6G5X0A1_9VIRU</name>
<organism evidence="1 2">
    <name type="scientific">Bern perch virus</name>
    <dbReference type="NCBI Taxonomy" id="2675847"/>
    <lineage>
        <taxon>Viruses</taxon>
        <taxon>Riboviria</taxon>
        <taxon>Orthornavirae</taxon>
        <taxon>Negarnaviricota</taxon>
        <taxon>Polyploviricotina</taxon>
        <taxon>Bunyaviricetes</taxon>
        <taxon>Elliovirales</taxon>
        <taxon>Hantaviridae</taxon>
        <taxon>Actantavirinae</taxon>
        <taxon>Actinovirus</taxon>
        <taxon>Actinovirus bernense</taxon>
    </lineage>
</organism>
<keyword evidence="2" id="KW-1185">Reference proteome</keyword>
<dbReference type="GeneID" id="65348792"/>
<sequence length="254" mass="27643">MYTRVTNKVEKEEYEVGIQTIRVFRKTKVIEVAIPGNLDEPCACLSKCNPVSYPPAFRSSNDSIFQLGGPFGCPRQVHETPAGVTFCSYSLSCPETVVLARAEVTTDVQHLVGSLVLGGPRDLVPYFQVHQTEGFYSGNTGCSCTPHCVVSHESDIKDLLSITHVIVPRPRVASIRACSESEEEESFLSTFYKSSNLWTVVKPGFTTFSVGDLTPLIASRTSWALASGGAEDSDEFRGEWDRRPAGAAAWGAPA</sequence>